<dbReference type="Proteomes" id="UP000008392">
    <property type="component" value="Chromosome"/>
</dbReference>
<reference evidence="1 2" key="2">
    <citation type="journal article" date="2006" name="J. Microbiol. Methods">
        <title>Genomic flank-sequencing of plasposon insertion sites for rapid identification of functional genes.</title>
        <authorList>
            <person name="Leveau J.H."/>
            <person name="Gerards S."/>
            <person name="Fritsche K."/>
            <person name="Zondag G."/>
            <person name="van Veen J.A."/>
        </authorList>
    </citation>
    <scope>NUCLEOTIDE SEQUENCE [LARGE SCALE GENOMIC DNA]</scope>
    <source>
        <strain evidence="1 2">Ter331</strain>
    </source>
</reference>
<reference evidence="2" key="6">
    <citation type="submission" date="2011-05" db="EMBL/GenBank/DDBJ databases">
        <title>Complete sequence of Collimonas fungivorans Ter331.</title>
        <authorList>
            <person name="Leveau J.H."/>
        </authorList>
    </citation>
    <scope>NUCLEOTIDE SEQUENCE [LARGE SCALE GENOMIC DNA]</scope>
    <source>
        <strain evidence="2">Ter331</strain>
    </source>
</reference>
<dbReference type="KEGG" id="cfu:CFU_0628"/>
<reference evidence="1 2" key="3">
    <citation type="journal article" date="2008" name="FEMS Microbiol. Ecol.">
        <title>Identification and characterization of genes underlying chitinolysis in Collimonas fungivorans Ter331.</title>
        <authorList>
            <person name="Fritsche K."/>
            <person name="de Boer W."/>
            <person name="Gerards S."/>
            <person name="van den Berg M."/>
            <person name="van Veen J.A."/>
            <person name="Leveau J.H."/>
        </authorList>
    </citation>
    <scope>NUCLEOTIDE SEQUENCE [LARGE SCALE GENOMIC DNA]</scope>
    <source>
        <strain evidence="1 2">Ter331</strain>
    </source>
</reference>
<protein>
    <submittedName>
        <fullName evidence="1">Uncharacterized protein</fullName>
    </submittedName>
</protein>
<gene>
    <name evidence="1" type="ordered locus">CFU_0628</name>
</gene>
<accession>G0A8F2</accession>
<dbReference type="EMBL" id="CP002745">
    <property type="protein sequence ID" value="AEK60464.1"/>
    <property type="molecule type" value="Genomic_DNA"/>
</dbReference>
<evidence type="ECO:0000313" key="1">
    <source>
        <dbReference type="EMBL" id="AEK60464.1"/>
    </source>
</evidence>
<reference evidence="1 2" key="5">
    <citation type="journal article" date="2011" name="ISME J.">
        <title>Dual transcriptional profiling of a bacterial/fungal confrontation: Collimonas fungivorans versus Aspergillus niger.</title>
        <authorList>
            <person name="Mela F."/>
            <person name="Fritsche K."/>
            <person name="de Boer W."/>
            <person name="van Veen J.A."/>
            <person name="de Graaff L.H."/>
            <person name="van den Berg M."/>
            <person name="Leveau J.H."/>
        </authorList>
    </citation>
    <scope>NUCLEOTIDE SEQUENCE [LARGE SCALE GENOMIC DNA]</scope>
    <source>
        <strain evidence="1 2">Ter331</strain>
    </source>
</reference>
<dbReference type="AlphaFoldDB" id="G0A8F2"/>
<proteinExistence type="predicted"/>
<dbReference type="STRING" id="1005048.CFU_0628"/>
<reference evidence="1 2" key="1">
    <citation type="journal article" date="2004" name="Environ. Microbiol.">
        <title>Phylogeny-function analysis of (meta)genomic libraries: screening for expression of ribosomal RNA genes by large-insert library fluorescent in situ hybridization (LIL-FISH).</title>
        <authorList>
            <person name="Leveau J.H."/>
            <person name="Gerards S."/>
            <person name="de Boer W."/>
            <person name="van Veen J.A."/>
        </authorList>
    </citation>
    <scope>NUCLEOTIDE SEQUENCE [LARGE SCALE GENOMIC DNA]</scope>
    <source>
        <strain evidence="1 2">Ter331</strain>
    </source>
</reference>
<dbReference type="HOGENOM" id="CLU_3402934_0_0_4"/>
<reference evidence="1 2" key="4">
    <citation type="journal article" date="2010" name="Environ. Microbiol.">
        <title>The bacterial genus Collimonas: mycophagy, weathering and other adaptive solutions to life in oligotrophic soil environments.</title>
        <authorList>
            <person name="Leveau J.H."/>
            <person name="Uroz S."/>
            <person name="de Boer W."/>
        </authorList>
    </citation>
    <scope>NUCLEOTIDE SEQUENCE [LARGE SCALE GENOMIC DNA]</scope>
    <source>
        <strain evidence="1 2">Ter331</strain>
    </source>
</reference>
<sequence>MPICAVQGTEHPERYRIGKPNEINKYNQFS</sequence>
<organism evidence="1 2">
    <name type="scientific">Collimonas fungivorans (strain Ter331)</name>
    <dbReference type="NCBI Taxonomy" id="1005048"/>
    <lineage>
        <taxon>Bacteria</taxon>
        <taxon>Pseudomonadati</taxon>
        <taxon>Pseudomonadota</taxon>
        <taxon>Betaproteobacteria</taxon>
        <taxon>Burkholderiales</taxon>
        <taxon>Oxalobacteraceae</taxon>
        <taxon>Collimonas</taxon>
    </lineage>
</organism>
<name>G0A8F2_COLFT</name>
<evidence type="ECO:0000313" key="2">
    <source>
        <dbReference type="Proteomes" id="UP000008392"/>
    </source>
</evidence>
<keyword evidence="2" id="KW-1185">Reference proteome</keyword>